<dbReference type="InterPro" id="IPR016161">
    <property type="entry name" value="Ald_DH/histidinol_DH"/>
</dbReference>
<dbReference type="Gene3D" id="3.40.309.10">
    <property type="entry name" value="Aldehyde Dehydrogenase, Chain A, domain 2"/>
    <property type="match status" value="1"/>
</dbReference>
<comment type="catalytic activity">
    <reaction evidence="3">
        <text>an aldehyde + NAD(+) + H2O = a carboxylate + NADH + 2 H(+)</text>
        <dbReference type="Rhea" id="RHEA:16185"/>
        <dbReference type="ChEBI" id="CHEBI:15377"/>
        <dbReference type="ChEBI" id="CHEBI:15378"/>
        <dbReference type="ChEBI" id="CHEBI:17478"/>
        <dbReference type="ChEBI" id="CHEBI:29067"/>
        <dbReference type="ChEBI" id="CHEBI:57540"/>
        <dbReference type="ChEBI" id="CHEBI:57945"/>
        <dbReference type="EC" id="1.2.1.3"/>
    </reaction>
</comment>
<proteinExistence type="inferred from homology"/>
<dbReference type="STRING" id="1367422.A0A178ZD66"/>
<dbReference type="Pfam" id="PF00171">
    <property type="entry name" value="Aldedh"/>
    <property type="match status" value="1"/>
</dbReference>
<dbReference type="Gene3D" id="3.40.605.10">
    <property type="entry name" value="Aldehyde Dehydrogenase, Chain A, domain 1"/>
    <property type="match status" value="2"/>
</dbReference>
<dbReference type="OrthoDB" id="310895at2759"/>
<dbReference type="GeneID" id="30013394"/>
<dbReference type="EMBL" id="LVYI01000008">
    <property type="protein sequence ID" value="OAP57113.1"/>
    <property type="molecule type" value="Genomic_DNA"/>
</dbReference>
<dbReference type="AlphaFoldDB" id="A0A178ZD66"/>
<dbReference type="SUPFAM" id="SSF53720">
    <property type="entry name" value="ALDH-like"/>
    <property type="match status" value="2"/>
</dbReference>
<keyword evidence="6" id="KW-1185">Reference proteome</keyword>
<evidence type="ECO:0000313" key="5">
    <source>
        <dbReference type="EMBL" id="OAP57113.1"/>
    </source>
</evidence>
<dbReference type="EC" id="1.2.1.3" evidence="2"/>
<evidence type="ECO:0000256" key="2">
    <source>
        <dbReference type="ARBA" id="ARBA00024226"/>
    </source>
</evidence>
<feature type="domain" description="Aldehyde dehydrogenase" evidence="4">
    <location>
        <begin position="95"/>
        <end position="190"/>
    </location>
</feature>
<evidence type="ECO:0000256" key="3">
    <source>
        <dbReference type="ARBA" id="ARBA00049194"/>
    </source>
</evidence>
<comment type="caution">
    <text evidence="5">The sequence shown here is derived from an EMBL/GenBank/DDBJ whole genome shotgun (WGS) entry which is preliminary data.</text>
</comment>
<accession>A0A178ZD66</accession>
<dbReference type="RefSeq" id="XP_018690480.1">
    <property type="nucleotide sequence ID" value="XM_018840733.1"/>
</dbReference>
<name>A0A178ZD66_9EURO</name>
<gene>
    <name evidence="5" type="ORF">AYL99_09226</name>
</gene>
<dbReference type="InterPro" id="IPR016162">
    <property type="entry name" value="Ald_DH_N"/>
</dbReference>
<dbReference type="PANTHER" id="PTHR11699">
    <property type="entry name" value="ALDEHYDE DEHYDROGENASE-RELATED"/>
    <property type="match status" value="1"/>
</dbReference>
<comment type="similarity">
    <text evidence="1">Belongs to the aldehyde dehydrogenase family.</text>
</comment>
<dbReference type="Proteomes" id="UP000078343">
    <property type="component" value="Unassembled WGS sequence"/>
</dbReference>
<organism evidence="5 6">
    <name type="scientific">Fonsecaea erecta</name>
    <dbReference type="NCBI Taxonomy" id="1367422"/>
    <lineage>
        <taxon>Eukaryota</taxon>
        <taxon>Fungi</taxon>
        <taxon>Dikarya</taxon>
        <taxon>Ascomycota</taxon>
        <taxon>Pezizomycotina</taxon>
        <taxon>Eurotiomycetes</taxon>
        <taxon>Chaetothyriomycetidae</taxon>
        <taxon>Chaetothyriales</taxon>
        <taxon>Herpotrichiellaceae</taxon>
        <taxon>Fonsecaea</taxon>
    </lineage>
</organism>
<evidence type="ECO:0000256" key="1">
    <source>
        <dbReference type="ARBA" id="ARBA00009986"/>
    </source>
</evidence>
<protein>
    <recommendedName>
        <fullName evidence="2">aldehyde dehydrogenase (NAD(+))</fullName>
        <ecNumber evidence="2">1.2.1.3</ecNumber>
    </recommendedName>
</protein>
<dbReference type="GO" id="GO:0004029">
    <property type="term" value="F:aldehyde dehydrogenase (NAD+) activity"/>
    <property type="evidence" value="ECO:0007669"/>
    <property type="project" value="UniProtKB-EC"/>
</dbReference>
<evidence type="ECO:0000259" key="4">
    <source>
        <dbReference type="Pfam" id="PF00171"/>
    </source>
</evidence>
<reference evidence="5 6" key="1">
    <citation type="submission" date="2016-04" db="EMBL/GenBank/DDBJ databases">
        <title>Draft genome of Fonsecaea erecta CBS 125763.</title>
        <authorList>
            <person name="Weiss V.A."/>
            <person name="Vicente V.A."/>
            <person name="Raittz R.T."/>
            <person name="Moreno L.F."/>
            <person name="De Souza E.M."/>
            <person name="Pedrosa F.O."/>
            <person name="Steffens M.B."/>
            <person name="Faoro H."/>
            <person name="Tadra-Sfeir M.Z."/>
            <person name="Najafzadeh M.J."/>
            <person name="Felipe M.S."/>
            <person name="Teixeira M."/>
            <person name="Sun J."/>
            <person name="Xi L."/>
            <person name="Gomes R."/>
            <person name="De Azevedo C.M."/>
            <person name="Salgado C.G."/>
            <person name="Da Silva M.B."/>
            <person name="Nascimento M.F."/>
            <person name="Queiroz-Telles F."/>
            <person name="Attili D.S."/>
            <person name="Gorbushina A."/>
        </authorList>
    </citation>
    <scope>NUCLEOTIDE SEQUENCE [LARGE SCALE GENOMIC DNA]</scope>
    <source>
        <strain evidence="5 6">CBS 125763</strain>
    </source>
</reference>
<evidence type="ECO:0000313" key="6">
    <source>
        <dbReference type="Proteomes" id="UP000078343"/>
    </source>
</evidence>
<sequence length="212" mass="23726">MPDLLHTSNWINGAHTPPSAERIHIVNPATEATIGTVDTTSREAVDTIISDSLLIFRHGKWSRSDASERYSVLFKAAVLLRSRIPEFVELETSDLSYNEVFGPVITLIKCESEDEVIRIANNSPFTLGASVWTNDFAQAHRMAEKIDADIVWINRHHLNDLSSPWGGFKESGMGKENGIEAYESYTKVKSTVINYGVPPAWFDDEIENARYG</sequence>
<dbReference type="InterPro" id="IPR015590">
    <property type="entry name" value="Aldehyde_DH_dom"/>
</dbReference>
<dbReference type="InterPro" id="IPR016163">
    <property type="entry name" value="Ald_DH_C"/>
</dbReference>